<feature type="domain" description="Stress-response A/B barrel" evidence="1">
    <location>
        <begin position="4"/>
        <end position="102"/>
    </location>
</feature>
<dbReference type="AlphaFoldDB" id="A0A6G1JJE4"/>
<reference evidence="2" key="1">
    <citation type="journal article" date="2020" name="Stud. Mycol.">
        <title>101 Dothideomycetes genomes: a test case for predicting lifestyles and emergence of pathogens.</title>
        <authorList>
            <person name="Haridas S."/>
            <person name="Albert R."/>
            <person name="Binder M."/>
            <person name="Bloem J."/>
            <person name="Labutti K."/>
            <person name="Salamov A."/>
            <person name="Andreopoulos B."/>
            <person name="Baker S."/>
            <person name="Barry K."/>
            <person name="Bills G."/>
            <person name="Bluhm B."/>
            <person name="Cannon C."/>
            <person name="Castanera R."/>
            <person name="Culley D."/>
            <person name="Daum C."/>
            <person name="Ezra D."/>
            <person name="Gonzalez J."/>
            <person name="Henrissat B."/>
            <person name="Kuo A."/>
            <person name="Liang C."/>
            <person name="Lipzen A."/>
            <person name="Lutzoni F."/>
            <person name="Magnuson J."/>
            <person name="Mondo S."/>
            <person name="Nolan M."/>
            <person name="Ohm R."/>
            <person name="Pangilinan J."/>
            <person name="Park H.-J."/>
            <person name="Ramirez L."/>
            <person name="Alfaro M."/>
            <person name="Sun H."/>
            <person name="Tritt A."/>
            <person name="Yoshinaga Y."/>
            <person name="Zwiers L.-H."/>
            <person name="Turgeon B."/>
            <person name="Goodwin S."/>
            <person name="Spatafora J."/>
            <person name="Crous P."/>
            <person name="Grigoriev I."/>
        </authorList>
    </citation>
    <scope>NUCLEOTIDE SEQUENCE</scope>
    <source>
        <strain evidence="2">CBS 122367</strain>
    </source>
</reference>
<keyword evidence="3" id="KW-1185">Reference proteome</keyword>
<dbReference type="InterPro" id="IPR013097">
    <property type="entry name" value="Dabb"/>
</dbReference>
<dbReference type="SMART" id="SM00886">
    <property type="entry name" value="Dabb"/>
    <property type="match status" value="1"/>
</dbReference>
<protein>
    <recommendedName>
        <fullName evidence="1">Stress-response A/B barrel domain-containing protein</fullName>
    </recommendedName>
</protein>
<dbReference type="SUPFAM" id="SSF54909">
    <property type="entry name" value="Dimeric alpha+beta barrel"/>
    <property type="match status" value="1"/>
</dbReference>
<organism evidence="2 3">
    <name type="scientific">Lentithecium fluviatile CBS 122367</name>
    <dbReference type="NCBI Taxonomy" id="1168545"/>
    <lineage>
        <taxon>Eukaryota</taxon>
        <taxon>Fungi</taxon>
        <taxon>Dikarya</taxon>
        <taxon>Ascomycota</taxon>
        <taxon>Pezizomycotina</taxon>
        <taxon>Dothideomycetes</taxon>
        <taxon>Pleosporomycetidae</taxon>
        <taxon>Pleosporales</taxon>
        <taxon>Massarineae</taxon>
        <taxon>Lentitheciaceae</taxon>
        <taxon>Lentithecium</taxon>
    </lineage>
</organism>
<evidence type="ECO:0000313" key="3">
    <source>
        <dbReference type="Proteomes" id="UP000799291"/>
    </source>
</evidence>
<accession>A0A6G1JJE4</accession>
<dbReference type="OrthoDB" id="3830014at2759"/>
<sequence>MPKIVRLTLFKIPDPTHVQEAIDKYSTLTQDAVKDGKPYISLATATRTHDDPRNKGYSLVARTVFDSKEDMDFYDNECAAHGEIKATLKGKVVDGPPLTVYMDG</sequence>
<evidence type="ECO:0000313" key="2">
    <source>
        <dbReference type="EMBL" id="KAF2690269.1"/>
    </source>
</evidence>
<dbReference type="InterPro" id="IPR011008">
    <property type="entry name" value="Dimeric_a/b-barrel"/>
</dbReference>
<dbReference type="Gene3D" id="3.30.70.100">
    <property type="match status" value="1"/>
</dbReference>
<dbReference type="EMBL" id="MU005571">
    <property type="protein sequence ID" value="KAF2690269.1"/>
    <property type="molecule type" value="Genomic_DNA"/>
</dbReference>
<evidence type="ECO:0000259" key="1">
    <source>
        <dbReference type="PROSITE" id="PS51502"/>
    </source>
</evidence>
<dbReference type="Proteomes" id="UP000799291">
    <property type="component" value="Unassembled WGS sequence"/>
</dbReference>
<dbReference type="PROSITE" id="PS51502">
    <property type="entry name" value="S_R_A_B_BARREL"/>
    <property type="match status" value="1"/>
</dbReference>
<name>A0A6G1JJE4_9PLEO</name>
<proteinExistence type="predicted"/>
<gene>
    <name evidence="2" type="ORF">K458DRAFT_289849</name>
</gene>
<dbReference type="Pfam" id="PF07876">
    <property type="entry name" value="Dabb"/>
    <property type="match status" value="1"/>
</dbReference>